<reference evidence="6" key="1">
    <citation type="submission" date="2014-01" db="EMBL/GenBank/DDBJ databases">
        <authorList>
            <person name="Brown-Elliot B."/>
            <person name="Wallace R."/>
            <person name="Lenaerts A."/>
            <person name="Ordway D."/>
            <person name="DeGroote M.A."/>
            <person name="Parker T."/>
            <person name="Sizemore C."/>
            <person name="Tallon L.J."/>
            <person name="Sadzewicz L.K."/>
            <person name="Sengamalay N."/>
            <person name="Fraser C.M."/>
            <person name="Hine E."/>
            <person name="Shefchek K.A."/>
            <person name="Das S.P."/>
            <person name="Tettelin H."/>
        </authorList>
    </citation>
    <scope>NUCLEOTIDE SEQUENCE [LARGE SCALE GENOMIC DNA]</scope>
    <source>
        <strain evidence="6">4042</strain>
    </source>
</reference>
<keyword evidence="2" id="KW-0285">Flavoprotein</keyword>
<evidence type="ECO:0000256" key="1">
    <source>
        <dbReference type="ARBA" id="ARBA00001917"/>
    </source>
</evidence>
<dbReference type="Gene3D" id="3.20.20.70">
    <property type="entry name" value="Aldolase class I"/>
    <property type="match status" value="1"/>
</dbReference>
<keyword evidence="3" id="KW-0288">FMN</keyword>
<dbReference type="SUPFAM" id="SSF51395">
    <property type="entry name" value="FMN-linked oxidoreductases"/>
    <property type="match status" value="1"/>
</dbReference>
<keyword evidence="4" id="KW-0560">Oxidoreductase</keyword>
<evidence type="ECO:0000259" key="5">
    <source>
        <dbReference type="PROSITE" id="PS51349"/>
    </source>
</evidence>
<gene>
    <name evidence="6" type="ORF">I553_6388</name>
</gene>
<protein>
    <submittedName>
        <fullName evidence="6">FMN-dependent dehydrogenase family protein</fullName>
    </submittedName>
</protein>
<accession>X8BH04</accession>
<sequence>MILLDTGIMSGADIVAAIALGARCTLIGRAYLYGLMAGGEAGVRRAIEILTGQLTRTMRLLGVTCLEELSPKHVTQLRRLVPLSTA</sequence>
<dbReference type="InterPro" id="IPR037396">
    <property type="entry name" value="FMN_HAD"/>
</dbReference>
<comment type="caution">
    <text evidence="6">The sequence shown here is derived from an EMBL/GenBank/DDBJ whole genome shotgun (WGS) entry which is preliminary data.</text>
</comment>
<proteinExistence type="predicted"/>
<dbReference type="InterPro" id="IPR000262">
    <property type="entry name" value="FMN-dep_DH"/>
</dbReference>
<dbReference type="PATRIC" id="fig|1299334.3.peg.4551"/>
<dbReference type="InterPro" id="IPR013785">
    <property type="entry name" value="Aldolase_TIM"/>
</dbReference>
<feature type="domain" description="FMN hydroxy acid dehydrogenase" evidence="5">
    <location>
        <begin position="1"/>
        <end position="79"/>
    </location>
</feature>
<evidence type="ECO:0000313" key="6">
    <source>
        <dbReference type="EMBL" id="EUA42528.1"/>
    </source>
</evidence>
<dbReference type="PANTHER" id="PTHR10578">
    <property type="entry name" value="S -2-HYDROXY-ACID OXIDASE-RELATED"/>
    <property type="match status" value="1"/>
</dbReference>
<dbReference type="EMBL" id="JAOB01000042">
    <property type="protein sequence ID" value="EUA42528.1"/>
    <property type="molecule type" value="Genomic_DNA"/>
</dbReference>
<evidence type="ECO:0000256" key="4">
    <source>
        <dbReference type="ARBA" id="ARBA00023002"/>
    </source>
</evidence>
<dbReference type="PROSITE" id="PS51349">
    <property type="entry name" value="FMN_HYDROXY_ACID_DH_2"/>
    <property type="match status" value="1"/>
</dbReference>
<dbReference type="AlphaFoldDB" id="X8BH04"/>
<dbReference type="Pfam" id="PF01070">
    <property type="entry name" value="FMN_dh"/>
    <property type="match status" value="1"/>
</dbReference>
<evidence type="ECO:0000256" key="3">
    <source>
        <dbReference type="ARBA" id="ARBA00022643"/>
    </source>
</evidence>
<organism evidence="6">
    <name type="scientific">Mycobacterium xenopi 4042</name>
    <dbReference type="NCBI Taxonomy" id="1299334"/>
    <lineage>
        <taxon>Bacteria</taxon>
        <taxon>Bacillati</taxon>
        <taxon>Actinomycetota</taxon>
        <taxon>Actinomycetes</taxon>
        <taxon>Mycobacteriales</taxon>
        <taxon>Mycobacteriaceae</taxon>
        <taxon>Mycobacterium</taxon>
    </lineage>
</organism>
<evidence type="ECO:0000256" key="2">
    <source>
        <dbReference type="ARBA" id="ARBA00022630"/>
    </source>
</evidence>
<name>X8BH04_MYCXE</name>
<dbReference type="GO" id="GO:0016491">
    <property type="term" value="F:oxidoreductase activity"/>
    <property type="evidence" value="ECO:0007669"/>
    <property type="project" value="UniProtKB-KW"/>
</dbReference>
<comment type="cofactor">
    <cofactor evidence="1">
        <name>FMN</name>
        <dbReference type="ChEBI" id="CHEBI:58210"/>
    </cofactor>
</comment>
<dbReference type="PANTHER" id="PTHR10578:SF107">
    <property type="entry name" value="2-HYDROXYACID OXIDASE 1"/>
    <property type="match status" value="1"/>
</dbReference>